<name>A0A1S3CZA2_DIACI</name>
<keyword evidence="2" id="KW-1133">Transmembrane helix</keyword>
<dbReference type="RefSeq" id="XP_008470907.1">
    <property type="nucleotide sequence ID" value="XM_008472685.3"/>
</dbReference>
<evidence type="ECO:0000256" key="2">
    <source>
        <dbReference type="SAM" id="Phobius"/>
    </source>
</evidence>
<dbReference type="GO" id="GO:0016010">
    <property type="term" value="C:dystrophin-associated glycoprotein complex"/>
    <property type="evidence" value="ECO:0007669"/>
    <property type="project" value="InterPro"/>
</dbReference>
<gene>
    <name evidence="4" type="primary">LOC103508151</name>
</gene>
<dbReference type="AlphaFoldDB" id="A0A1S3CZA2"/>
<feature type="compositionally biased region" description="Pro residues" evidence="1">
    <location>
        <begin position="1"/>
        <end position="15"/>
    </location>
</feature>
<evidence type="ECO:0000256" key="1">
    <source>
        <dbReference type="SAM" id="MobiDB-lite"/>
    </source>
</evidence>
<keyword evidence="2" id="KW-0472">Membrane</keyword>
<sequence length="326" mass="37159">MEPPEPFPRIPPTPPSQQSFQDAPTHHKVRRPVSFYENWTSDIRDDHPTKVNLKRSRTFHDPPDVRGSPSLVYTMKTTVPQSVRSSLNPERHIPTRSSLRHSRMIGLKQTCKVPHKYLPPIIRYHRVAKKLVVLQLILGVIITCISVWLVIFCSTLYTRDTPHWSGIPLILAGFSAYILLYFCRKEYPGMQLNCYMFLYKIFSISLSLITCVLCFCAAIFAIFHLTFLSYAICDSITSDSIAPGNNKSNNIAQFNSQNQSMKSIIQDLKSSLWSELQTTSCPEHSYSSLSLDSSLSLNPERHIPTRSSLRHSRMIGLKQTCKVSVE</sequence>
<feature type="transmembrane region" description="Helical" evidence="2">
    <location>
        <begin position="163"/>
        <end position="183"/>
    </location>
</feature>
<dbReference type="STRING" id="121845.A0A1S3CZA2"/>
<feature type="transmembrane region" description="Helical" evidence="2">
    <location>
        <begin position="204"/>
        <end position="232"/>
    </location>
</feature>
<reference evidence="4" key="1">
    <citation type="submission" date="2025-08" db="UniProtKB">
        <authorList>
            <consortium name="RefSeq"/>
        </authorList>
    </citation>
    <scope>IDENTIFICATION</scope>
</reference>
<dbReference type="Proteomes" id="UP000079169">
    <property type="component" value="Unplaced"/>
</dbReference>
<dbReference type="PaxDb" id="121845-A0A1S3CZA2"/>
<keyword evidence="2" id="KW-0812">Transmembrane</keyword>
<dbReference type="PANTHER" id="PTHR15260:SF1">
    <property type="entry name" value="SARCOSPAN"/>
    <property type="match status" value="1"/>
</dbReference>
<dbReference type="InterPro" id="IPR030429">
    <property type="entry name" value="Sarcospan"/>
</dbReference>
<feature type="region of interest" description="Disordered" evidence="1">
    <location>
        <begin position="1"/>
        <end position="27"/>
    </location>
</feature>
<evidence type="ECO:0000313" key="4">
    <source>
        <dbReference type="RefSeq" id="XP_008470907.1"/>
    </source>
</evidence>
<accession>A0A1S3CZA2</accession>
<proteinExistence type="predicted"/>
<feature type="transmembrane region" description="Helical" evidence="2">
    <location>
        <begin position="131"/>
        <end position="157"/>
    </location>
</feature>
<dbReference type="PANTHER" id="PTHR15260">
    <property type="entry name" value="SARCOSPAN"/>
    <property type="match status" value="1"/>
</dbReference>
<dbReference type="GeneID" id="103508151"/>
<organism evidence="3 4">
    <name type="scientific">Diaphorina citri</name>
    <name type="common">Asian citrus psyllid</name>
    <dbReference type="NCBI Taxonomy" id="121845"/>
    <lineage>
        <taxon>Eukaryota</taxon>
        <taxon>Metazoa</taxon>
        <taxon>Ecdysozoa</taxon>
        <taxon>Arthropoda</taxon>
        <taxon>Hexapoda</taxon>
        <taxon>Insecta</taxon>
        <taxon>Pterygota</taxon>
        <taxon>Neoptera</taxon>
        <taxon>Paraneoptera</taxon>
        <taxon>Hemiptera</taxon>
        <taxon>Sternorrhyncha</taxon>
        <taxon>Psylloidea</taxon>
        <taxon>Psyllidae</taxon>
        <taxon>Diaphorininae</taxon>
        <taxon>Diaphorina</taxon>
    </lineage>
</organism>
<protein>
    <submittedName>
        <fullName evidence="4">Uncharacterized protein LOC103508151</fullName>
    </submittedName>
</protein>
<dbReference type="KEGG" id="dci:103508151"/>
<evidence type="ECO:0000313" key="3">
    <source>
        <dbReference type="Proteomes" id="UP000079169"/>
    </source>
</evidence>
<dbReference type="GO" id="GO:0042383">
    <property type="term" value="C:sarcolemma"/>
    <property type="evidence" value="ECO:0007669"/>
    <property type="project" value="TreeGrafter"/>
</dbReference>
<keyword evidence="3" id="KW-1185">Reference proteome</keyword>